<keyword evidence="2" id="KW-1185">Reference proteome</keyword>
<dbReference type="Proteomes" id="UP000310334">
    <property type="component" value="Unassembled WGS sequence"/>
</dbReference>
<dbReference type="EMBL" id="SSNT01000008">
    <property type="protein sequence ID" value="THF79627.1"/>
    <property type="molecule type" value="Genomic_DNA"/>
</dbReference>
<name>A0A4S4BWP7_9BACI</name>
<reference evidence="1 2" key="1">
    <citation type="submission" date="2019-04" db="EMBL/GenBank/DDBJ databases">
        <title>Bacillus sediminilitoris sp. nov., isolated from a tidal flat sediment on the East China Sea.</title>
        <authorList>
            <person name="Wei Y."/>
            <person name="Mao H."/>
            <person name="Fang J."/>
        </authorList>
    </citation>
    <scope>NUCLEOTIDE SEQUENCE [LARGE SCALE GENOMIC DNA]</scope>
    <source>
        <strain evidence="1 2">DSL-17</strain>
    </source>
</reference>
<dbReference type="AlphaFoldDB" id="A0A4S4BWP7"/>
<organism evidence="1 2">
    <name type="scientific">Metabacillus sediminilitoris</name>
    <dbReference type="NCBI Taxonomy" id="2567941"/>
    <lineage>
        <taxon>Bacteria</taxon>
        <taxon>Bacillati</taxon>
        <taxon>Bacillota</taxon>
        <taxon>Bacilli</taxon>
        <taxon>Bacillales</taxon>
        <taxon>Bacillaceae</taxon>
        <taxon>Metabacillus</taxon>
    </lineage>
</organism>
<sequence length="162" mass="18501">MNKKKNGPDIIKMTFGRNSYVKDDVTDLVFAWLHPIISCRLCIKYFIKWIMSVDSSLAPKVHRYFVFFFTLVFSSFLWIYLGVGIGILSNDKSDWVRLVTEIPMIAGMAFLSIFGLLLFLRIVISFVELIRLFKVDNLFLYGVGVAVVYGFIGMISIGSAFL</sequence>
<gene>
    <name evidence="1" type="ORF">E6W99_11435</name>
</gene>
<evidence type="ECO:0000313" key="2">
    <source>
        <dbReference type="Proteomes" id="UP000310334"/>
    </source>
</evidence>
<dbReference type="OrthoDB" id="9834540at2"/>
<evidence type="ECO:0000313" key="1">
    <source>
        <dbReference type="EMBL" id="THF79627.1"/>
    </source>
</evidence>
<proteinExistence type="predicted"/>
<dbReference type="RefSeq" id="WP_136353954.1">
    <property type="nucleotide sequence ID" value="NZ_CP046266.1"/>
</dbReference>
<comment type="caution">
    <text evidence="1">The sequence shown here is derived from an EMBL/GenBank/DDBJ whole genome shotgun (WGS) entry which is preliminary data.</text>
</comment>
<protein>
    <submittedName>
        <fullName evidence="1">Uncharacterized protein</fullName>
    </submittedName>
</protein>
<accession>A0A4S4BWP7</accession>